<feature type="domain" description="Restriction endonuclease type II-like" evidence="1">
    <location>
        <begin position="140"/>
        <end position="229"/>
    </location>
</feature>
<reference evidence="2 3" key="1">
    <citation type="journal article" date="2016" name="Nat. Commun.">
        <title>Thousands of microbial genomes shed light on interconnected biogeochemical processes in an aquifer system.</title>
        <authorList>
            <person name="Anantharaman K."/>
            <person name="Brown C.T."/>
            <person name="Hug L.A."/>
            <person name="Sharon I."/>
            <person name="Castelle C.J."/>
            <person name="Probst A.J."/>
            <person name="Thomas B.C."/>
            <person name="Singh A."/>
            <person name="Wilkins M.J."/>
            <person name="Karaoz U."/>
            <person name="Brodie E.L."/>
            <person name="Williams K.H."/>
            <person name="Hubbard S.S."/>
            <person name="Banfield J.F."/>
        </authorList>
    </citation>
    <scope>NUCLEOTIDE SEQUENCE [LARGE SCALE GENOMIC DNA]</scope>
</reference>
<comment type="caution">
    <text evidence="2">The sequence shown here is derived from an EMBL/GenBank/DDBJ whole genome shotgun (WGS) entry which is preliminary data.</text>
</comment>
<proteinExistence type="predicted"/>
<dbReference type="Pfam" id="PF18741">
    <property type="entry name" value="MTES_1575"/>
    <property type="match status" value="1"/>
</dbReference>
<evidence type="ECO:0000259" key="1">
    <source>
        <dbReference type="Pfam" id="PF18741"/>
    </source>
</evidence>
<evidence type="ECO:0000313" key="2">
    <source>
        <dbReference type="EMBL" id="OGN27334.1"/>
    </source>
</evidence>
<dbReference type="SUPFAM" id="SSF52980">
    <property type="entry name" value="Restriction endonuclease-like"/>
    <property type="match status" value="1"/>
</dbReference>
<dbReference type="InterPro" id="IPR049468">
    <property type="entry name" value="Restrct_endonuc-II-like_dom"/>
</dbReference>
<sequence length="242" mass="27968">MGTGSNDKIVLVAVLKDRRDRNLLLKERWYRIPLAHLPKRHFQYIAFYQPLGLGTHGKKIEYYARPVKAIKTKRVELLPNELDHPRAQDDYLKYEFEKIEKLKRPVRNVIPRRISFGFTSLHKLLTAGDILQLYGVTPAEQIIQKRLAKLGIQTKPQLSVVIKKCRFRIDLAVISLNNKIAVECDNAKAHAGKLVLTRDKIKDRYLRRAGWKVIRLSEKAILKDPDACALAIQKLALSFRRS</sequence>
<dbReference type="Proteomes" id="UP000178444">
    <property type="component" value="Unassembled WGS sequence"/>
</dbReference>
<accession>A0A1F8GPL2</accession>
<organism evidence="2 3">
    <name type="scientific">Candidatus Yanofskybacteria bacterium RIFCSPLOWO2_01_FULL_49_17</name>
    <dbReference type="NCBI Taxonomy" id="1802700"/>
    <lineage>
        <taxon>Bacteria</taxon>
        <taxon>Candidatus Yanofskyibacteriota</taxon>
    </lineage>
</organism>
<gene>
    <name evidence="2" type="ORF">A2941_01810</name>
</gene>
<dbReference type="AlphaFoldDB" id="A0A1F8GPL2"/>
<dbReference type="Gene3D" id="3.40.960.10">
    <property type="entry name" value="VSR Endonuclease"/>
    <property type="match status" value="1"/>
</dbReference>
<evidence type="ECO:0000313" key="3">
    <source>
        <dbReference type="Proteomes" id="UP000178444"/>
    </source>
</evidence>
<dbReference type="EMBL" id="MGKO01000012">
    <property type="protein sequence ID" value="OGN27334.1"/>
    <property type="molecule type" value="Genomic_DNA"/>
</dbReference>
<protein>
    <recommendedName>
        <fullName evidence="1">Restriction endonuclease type II-like domain-containing protein</fullName>
    </recommendedName>
</protein>
<name>A0A1F8GPL2_9BACT</name>
<dbReference type="InterPro" id="IPR011335">
    <property type="entry name" value="Restrct_endonuc-II-like"/>
</dbReference>